<dbReference type="GO" id="GO:0003700">
    <property type="term" value="F:DNA-binding transcription factor activity"/>
    <property type="evidence" value="ECO:0007669"/>
    <property type="project" value="InterPro"/>
</dbReference>
<feature type="compositionally biased region" description="Basic residues" evidence="1">
    <location>
        <begin position="52"/>
        <end position="61"/>
    </location>
</feature>
<feature type="region of interest" description="Disordered" evidence="1">
    <location>
        <begin position="1"/>
        <end position="76"/>
    </location>
</feature>
<protein>
    <recommendedName>
        <fullName evidence="2">BZIP domain-containing protein</fullName>
    </recommendedName>
</protein>
<evidence type="ECO:0000313" key="3">
    <source>
        <dbReference type="EMBL" id="KAF1940576.1"/>
    </source>
</evidence>
<evidence type="ECO:0000259" key="2">
    <source>
        <dbReference type="PROSITE" id="PS00036"/>
    </source>
</evidence>
<dbReference type="Pfam" id="PF07716">
    <property type="entry name" value="bZIP_2"/>
    <property type="match status" value="1"/>
</dbReference>
<dbReference type="EMBL" id="ML976060">
    <property type="protein sequence ID" value="KAF1940576.1"/>
    <property type="molecule type" value="Genomic_DNA"/>
</dbReference>
<feature type="domain" description="BZIP" evidence="2">
    <location>
        <begin position="40"/>
        <end position="54"/>
    </location>
</feature>
<evidence type="ECO:0000313" key="4">
    <source>
        <dbReference type="Proteomes" id="UP000800038"/>
    </source>
</evidence>
<evidence type="ECO:0000256" key="1">
    <source>
        <dbReference type="SAM" id="MobiDB-lite"/>
    </source>
</evidence>
<name>A0A6A5SPP1_9PLEO</name>
<dbReference type="AlphaFoldDB" id="A0A6A5SPP1"/>
<proteinExistence type="predicted"/>
<reference evidence="3" key="1">
    <citation type="journal article" date="2020" name="Stud. Mycol.">
        <title>101 Dothideomycetes genomes: a test case for predicting lifestyles and emergence of pathogens.</title>
        <authorList>
            <person name="Haridas S."/>
            <person name="Albert R."/>
            <person name="Binder M."/>
            <person name="Bloem J."/>
            <person name="Labutti K."/>
            <person name="Salamov A."/>
            <person name="Andreopoulos B."/>
            <person name="Baker S."/>
            <person name="Barry K."/>
            <person name="Bills G."/>
            <person name="Bluhm B."/>
            <person name="Cannon C."/>
            <person name="Castanera R."/>
            <person name="Culley D."/>
            <person name="Daum C."/>
            <person name="Ezra D."/>
            <person name="Gonzalez J."/>
            <person name="Henrissat B."/>
            <person name="Kuo A."/>
            <person name="Liang C."/>
            <person name="Lipzen A."/>
            <person name="Lutzoni F."/>
            <person name="Magnuson J."/>
            <person name="Mondo S."/>
            <person name="Nolan M."/>
            <person name="Ohm R."/>
            <person name="Pangilinan J."/>
            <person name="Park H.-J."/>
            <person name="Ramirez L."/>
            <person name="Alfaro M."/>
            <person name="Sun H."/>
            <person name="Tritt A."/>
            <person name="Yoshinaga Y."/>
            <person name="Zwiers L.-H."/>
            <person name="Turgeon B."/>
            <person name="Goodwin S."/>
            <person name="Spatafora J."/>
            <person name="Crous P."/>
            <person name="Grigoriev I."/>
        </authorList>
    </citation>
    <scope>NUCLEOTIDE SEQUENCE</scope>
    <source>
        <strain evidence="3">CBS 161.51</strain>
    </source>
</reference>
<dbReference type="Proteomes" id="UP000800038">
    <property type="component" value="Unassembled WGS sequence"/>
</dbReference>
<feature type="compositionally biased region" description="Polar residues" evidence="1">
    <location>
        <begin position="1"/>
        <end position="12"/>
    </location>
</feature>
<dbReference type="CDD" id="cd14688">
    <property type="entry name" value="bZIP_YAP"/>
    <property type="match status" value="1"/>
</dbReference>
<organism evidence="3 4">
    <name type="scientific">Clathrospora elynae</name>
    <dbReference type="NCBI Taxonomy" id="706981"/>
    <lineage>
        <taxon>Eukaryota</taxon>
        <taxon>Fungi</taxon>
        <taxon>Dikarya</taxon>
        <taxon>Ascomycota</taxon>
        <taxon>Pezizomycotina</taxon>
        <taxon>Dothideomycetes</taxon>
        <taxon>Pleosporomycetidae</taxon>
        <taxon>Pleosporales</taxon>
        <taxon>Diademaceae</taxon>
        <taxon>Clathrospora</taxon>
    </lineage>
</organism>
<accession>A0A6A5SPP1</accession>
<gene>
    <name evidence="3" type="ORF">EJ02DRAFT_406194</name>
</gene>
<keyword evidence="4" id="KW-1185">Reference proteome</keyword>
<sequence>MNSPTTHHSQALSRPGRRPRREGENEEPGQKPKKVNSEIRKQQNRIASRNYREKRKQKLHYLQHPAKDESSDQQYSELSLEQYREYARSVSAEYETAELSSSLYILPSNSDFGSLSSSSAAASDPILAATAASFSSHHLATSQAYPTFPQNWSSPVYSPPSPANVAWNVSPWMPGMGYSVGASPRPEAYDYNPFPAQSIFEQAHTPSHQPRELLYDTDLYGFGSSYASQSHTSGNPNHSFGHPSHAFRRSVFIGALESGIPLKIL</sequence>
<dbReference type="OrthoDB" id="2245989at2759"/>
<dbReference type="PROSITE" id="PS00036">
    <property type="entry name" value="BZIP_BASIC"/>
    <property type="match status" value="1"/>
</dbReference>
<dbReference type="InterPro" id="IPR004827">
    <property type="entry name" value="bZIP"/>
</dbReference>